<dbReference type="Proteomes" id="UP000305451">
    <property type="component" value="Unassembled WGS sequence"/>
</dbReference>
<dbReference type="AlphaFoldDB" id="A0A4S2HFH0"/>
<evidence type="ECO:0000256" key="5">
    <source>
        <dbReference type="ARBA" id="ARBA00023098"/>
    </source>
</evidence>
<dbReference type="RefSeq" id="WP_135943765.1">
    <property type="nucleotide sequence ID" value="NZ_BMEI01000001.1"/>
</dbReference>
<dbReference type="Gene3D" id="3.40.718.10">
    <property type="entry name" value="Isopropylmalate Dehydrogenase"/>
    <property type="match status" value="1"/>
</dbReference>
<dbReference type="PIRSF" id="PIRSF002465">
    <property type="entry name" value="Phsphlp_syn_PlsX"/>
    <property type="match status" value="1"/>
</dbReference>
<dbReference type="GO" id="GO:0008654">
    <property type="term" value="P:phospholipid biosynthetic process"/>
    <property type="evidence" value="ECO:0007669"/>
    <property type="project" value="UniProtKB-KW"/>
</dbReference>
<dbReference type="InterPro" id="IPR003664">
    <property type="entry name" value="FA_synthesis"/>
</dbReference>
<evidence type="ECO:0000256" key="3">
    <source>
        <dbReference type="ARBA" id="ARBA00022516"/>
    </source>
</evidence>
<evidence type="ECO:0000256" key="10">
    <source>
        <dbReference type="HAMAP-Rule" id="MF_00019"/>
    </source>
</evidence>
<evidence type="ECO:0000256" key="2">
    <source>
        <dbReference type="ARBA" id="ARBA00022490"/>
    </source>
</evidence>
<dbReference type="OrthoDB" id="9806408at2"/>
<dbReference type="PANTHER" id="PTHR30100:SF1">
    <property type="entry name" value="PHOSPHATE ACYLTRANSFERASE"/>
    <property type="match status" value="1"/>
</dbReference>
<evidence type="ECO:0000256" key="8">
    <source>
        <dbReference type="ARBA" id="ARBA00024069"/>
    </source>
</evidence>
<dbReference type="PANTHER" id="PTHR30100">
    <property type="entry name" value="FATTY ACID/PHOSPHOLIPID SYNTHESIS PROTEIN PLSX"/>
    <property type="match status" value="1"/>
</dbReference>
<keyword evidence="2 10" id="KW-0963">Cytoplasm</keyword>
<proteinExistence type="inferred from homology"/>
<dbReference type="UniPathway" id="UPA00085"/>
<evidence type="ECO:0000256" key="6">
    <source>
        <dbReference type="ARBA" id="ARBA00023209"/>
    </source>
</evidence>
<dbReference type="NCBIfam" id="TIGR00182">
    <property type="entry name" value="plsX"/>
    <property type="match status" value="1"/>
</dbReference>
<evidence type="ECO:0000313" key="12">
    <source>
        <dbReference type="Proteomes" id="UP000305451"/>
    </source>
</evidence>
<dbReference type="EC" id="2.3.1.274" evidence="8 10"/>
<comment type="catalytic activity">
    <reaction evidence="1 10">
        <text>a fatty acyl-[ACP] + phosphate = an acyl phosphate + holo-[ACP]</text>
        <dbReference type="Rhea" id="RHEA:42292"/>
        <dbReference type="Rhea" id="RHEA-COMP:9685"/>
        <dbReference type="Rhea" id="RHEA-COMP:14125"/>
        <dbReference type="ChEBI" id="CHEBI:43474"/>
        <dbReference type="ChEBI" id="CHEBI:59918"/>
        <dbReference type="ChEBI" id="CHEBI:64479"/>
        <dbReference type="ChEBI" id="CHEBI:138651"/>
        <dbReference type="EC" id="2.3.1.274"/>
    </reaction>
</comment>
<dbReference type="GO" id="GO:0043811">
    <property type="term" value="F:phosphate:acyl-[acyl carrier protein] acyltransferase activity"/>
    <property type="evidence" value="ECO:0007669"/>
    <property type="project" value="UniProtKB-UniRule"/>
</dbReference>
<dbReference type="SUPFAM" id="SSF53659">
    <property type="entry name" value="Isocitrate/Isopropylmalate dehydrogenase-like"/>
    <property type="match status" value="1"/>
</dbReference>
<evidence type="ECO:0000313" key="11">
    <source>
        <dbReference type="EMBL" id="TGY94568.1"/>
    </source>
</evidence>
<dbReference type="GO" id="GO:0006633">
    <property type="term" value="P:fatty acid biosynthetic process"/>
    <property type="evidence" value="ECO:0007669"/>
    <property type="project" value="UniProtKB-UniRule"/>
</dbReference>
<keyword evidence="6 10" id="KW-0594">Phospholipid biosynthesis</keyword>
<dbReference type="HAMAP" id="MF_00019">
    <property type="entry name" value="PlsX"/>
    <property type="match status" value="1"/>
</dbReference>
<dbReference type="InterPro" id="IPR012281">
    <property type="entry name" value="Phospholipid_synth_PlsX-like"/>
</dbReference>
<keyword evidence="7 10" id="KW-1208">Phospholipid metabolism</keyword>
<dbReference type="EMBL" id="SRXV01000001">
    <property type="protein sequence ID" value="TGY94568.1"/>
    <property type="molecule type" value="Genomic_DNA"/>
</dbReference>
<comment type="caution">
    <text evidence="11">The sequence shown here is derived from an EMBL/GenBank/DDBJ whole genome shotgun (WGS) entry which is preliminary data.</text>
</comment>
<keyword evidence="11" id="KW-0012">Acyltransferase</keyword>
<keyword evidence="3 10" id="KW-0444">Lipid biosynthesis</keyword>
<protein>
    <recommendedName>
        <fullName evidence="8 10">Phosphate acyltransferase</fullName>
        <ecNumber evidence="8 10">2.3.1.274</ecNumber>
    </recommendedName>
    <alternativeName>
        <fullName evidence="10">Acyl-ACP phosphotransacylase</fullName>
    </alternativeName>
    <alternativeName>
        <fullName evidence="10">Acyl-[acyl-carrier-protein]--phosphate acyltransferase</fullName>
    </alternativeName>
    <alternativeName>
        <fullName evidence="10">Phosphate-acyl-ACP acyltransferase</fullName>
    </alternativeName>
</protein>
<comment type="subunit">
    <text evidence="9 10">Homodimer. Probably interacts with PlsY.</text>
</comment>
<comment type="pathway">
    <text evidence="10">Lipid metabolism; phospholipid metabolism.</text>
</comment>
<evidence type="ECO:0000256" key="1">
    <source>
        <dbReference type="ARBA" id="ARBA00001232"/>
    </source>
</evidence>
<keyword evidence="4 10" id="KW-0808">Transferase</keyword>
<comment type="function">
    <text evidence="10">Catalyzes the reversible formation of acyl-phosphate (acyl-PO(4)) from acyl-[acyl-carrier-protein] (acyl-ACP). This enzyme utilizes acyl-ACP as fatty acyl donor, but not acyl-CoA.</text>
</comment>
<dbReference type="GO" id="GO:0005737">
    <property type="term" value="C:cytoplasm"/>
    <property type="evidence" value="ECO:0007669"/>
    <property type="project" value="UniProtKB-SubCell"/>
</dbReference>
<evidence type="ECO:0000256" key="4">
    <source>
        <dbReference type="ARBA" id="ARBA00022679"/>
    </source>
</evidence>
<name>A0A4S2HFH0_9PROT</name>
<dbReference type="Pfam" id="PF02504">
    <property type="entry name" value="FA_synthesis"/>
    <property type="match status" value="1"/>
</dbReference>
<comment type="similarity">
    <text evidence="10">Belongs to the PlsX family.</text>
</comment>
<evidence type="ECO:0000256" key="7">
    <source>
        <dbReference type="ARBA" id="ARBA00023264"/>
    </source>
</evidence>
<accession>A0A4S2HFH0</accession>
<evidence type="ECO:0000256" key="9">
    <source>
        <dbReference type="ARBA" id="ARBA00046608"/>
    </source>
</evidence>
<keyword evidence="5 10" id="KW-0443">Lipid metabolism</keyword>
<sequence>MPSPLVLSVDAMGGDHAPESIVDGAAHFLKGRQRPVRLILHGDEARIRPLLARHTALAEVCEIRHTDQTVSMDAKPSEAVRRARGSSMWNAVHAIKDGEAHVAISAGNTGALMAISKVILRMKSGVHRPAIAASWPVPQGFCTVLDVGANVDCAPEQLVEFAVLGESFHRAVHRVSRPSVGLLNVGQEELKGDQVVRDADTLLREAGLDMDYRGFIEGNDISAGTTDVVVTDGFTGNVALKTAEGTARLVGGWVREALTSSPLAKLGAALLSMGALKQLRARMDPNNVNGGVFLGLNGVVVKSHGGTDGPGFATALRIALEMADSHFLTEIEQNLARLEAVQAAAPQSGSEEEHA</sequence>
<organism evidence="11 12">
    <name type="scientific">Marinicauda pacifica</name>
    <dbReference type="NCBI Taxonomy" id="1133559"/>
    <lineage>
        <taxon>Bacteria</taxon>
        <taxon>Pseudomonadati</taxon>
        <taxon>Pseudomonadota</taxon>
        <taxon>Alphaproteobacteria</taxon>
        <taxon>Maricaulales</taxon>
        <taxon>Maricaulaceae</taxon>
        <taxon>Marinicauda</taxon>
    </lineage>
</organism>
<keyword evidence="12" id="KW-1185">Reference proteome</keyword>
<reference evidence="11 12" key="1">
    <citation type="journal article" date="2013" name="Int. J. Syst. Evol. Microbiol.">
        <title>Marinicauda pacifica gen. nov., sp. nov., a prosthecate alphaproteobacterium of the family Hyphomonadaceae isolated from deep seawater.</title>
        <authorList>
            <person name="Zhang X.Y."/>
            <person name="Li G.W."/>
            <person name="Wang C.S."/>
            <person name="Zhang Y.J."/>
            <person name="Xu X.W."/>
            <person name="Li H."/>
            <person name="Liu A."/>
            <person name="Liu C."/>
            <person name="Xie B.B."/>
            <person name="Qin Q.L."/>
            <person name="Xu Z."/>
            <person name="Chen X.L."/>
            <person name="Zhou B.C."/>
            <person name="Zhang Y.Z."/>
        </authorList>
    </citation>
    <scope>NUCLEOTIDE SEQUENCE [LARGE SCALE GENOMIC DNA]</scope>
    <source>
        <strain evidence="11 12">P-1 km-3</strain>
    </source>
</reference>
<gene>
    <name evidence="10 11" type="primary">plsX</name>
    <name evidence="11" type="ORF">E5162_04655</name>
</gene>
<comment type="subcellular location">
    <subcellularLocation>
        <location evidence="10">Cytoplasm</location>
    </subcellularLocation>
    <text evidence="10">Associated with the membrane possibly through PlsY.</text>
</comment>